<gene>
    <name evidence="2" type="ORF">BZ3500_MVSOF-1268-A1-R1_CHR7-1G09096</name>
</gene>
<dbReference type="EMBL" id="FMWP01000127">
    <property type="protein sequence ID" value="SDA02793.1"/>
    <property type="molecule type" value="Genomic_DNA"/>
</dbReference>
<evidence type="ECO:0000256" key="1">
    <source>
        <dbReference type="SAM" id="MobiDB-lite"/>
    </source>
</evidence>
<proteinExistence type="predicted"/>
<accession>A0A2X0KW81</accession>
<feature type="compositionally biased region" description="Low complexity" evidence="1">
    <location>
        <begin position="55"/>
        <end position="71"/>
    </location>
</feature>
<dbReference type="Proteomes" id="UP000249723">
    <property type="component" value="Unassembled WGS sequence"/>
</dbReference>
<organism evidence="2 3">
    <name type="scientific">Microbotryum saponariae</name>
    <dbReference type="NCBI Taxonomy" id="289078"/>
    <lineage>
        <taxon>Eukaryota</taxon>
        <taxon>Fungi</taxon>
        <taxon>Dikarya</taxon>
        <taxon>Basidiomycota</taxon>
        <taxon>Pucciniomycotina</taxon>
        <taxon>Microbotryomycetes</taxon>
        <taxon>Microbotryales</taxon>
        <taxon>Microbotryaceae</taxon>
        <taxon>Microbotryum</taxon>
    </lineage>
</organism>
<sequence>MTARQLAALRELAALAEVGDAPSPAPPTSIRVIPNPRLTRRRFSQALATDLANTSASSSPRPLRAPRLSRR</sequence>
<evidence type="ECO:0000313" key="2">
    <source>
        <dbReference type="EMBL" id="SDA02793.1"/>
    </source>
</evidence>
<reference evidence="3" key="1">
    <citation type="submission" date="2016-10" db="EMBL/GenBank/DDBJ databases">
        <authorList>
            <person name="Jeantristanb JTB J.-T."/>
            <person name="Ricardo R."/>
        </authorList>
    </citation>
    <scope>NUCLEOTIDE SEQUENCE [LARGE SCALE GENOMIC DNA]</scope>
</reference>
<dbReference type="AlphaFoldDB" id="A0A2X0KW81"/>
<feature type="region of interest" description="Disordered" evidence="1">
    <location>
        <begin position="49"/>
        <end position="71"/>
    </location>
</feature>
<evidence type="ECO:0000313" key="3">
    <source>
        <dbReference type="Proteomes" id="UP000249723"/>
    </source>
</evidence>
<name>A0A2X0KW81_9BASI</name>
<protein>
    <submittedName>
        <fullName evidence="2">BZ3500_MvSof-1268-A1-R1_Chr7-1g09096 protein</fullName>
    </submittedName>
</protein>
<keyword evidence="3" id="KW-1185">Reference proteome</keyword>